<name>A0A5N6U3W7_ASPAV</name>
<gene>
    <name evidence="1" type="ORF">BDV25DRAFT_42329</name>
</gene>
<evidence type="ECO:0000313" key="1">
    <source>
        <dbReference type="EMBL" id="KAE8153119.1"/>
    </source>
</evidence>
<proteinExistence type="predicted"/>
<accession>A0A5N6U3W7</accession>
<reference evidence="1 2" key="1">
    <citation type="submission" date="2019-04" db="EMBL/GenBank/DDBJ databases">
        <title>Friends and foes A comparative genomics study of 23 Aspergillus species from section Flavi.</title>
        <authorList>
            <consortium name="DOE Joint Genome Institute"/>
            <person name="Kjaerbolling I."/>
            <person name="Vesth T."/>
            <person name="Frisvad J.C."/>
            <person name="Nybo J.L."/>
            <person name="Theobald S."/>
            <person name="Kildgaard S."/>
            <person name="Isbrandt T."/>
            <person name="Kuo A."/>
            <person name="Sato A."/>
            <person name="Lyhne E.K."/>
            <person name="Kogle M.E."/>
            <person name="Wiebenga A."/>
            <person name="Kun R.S."/>
            <person name="Lubbers R.J."/>
            <person name="Makela M.R."/>
            <person name="Barry K."/>
            <person name="Chovatia M."/>
            <person name="Clum A."/>
            <person name="Daum C."/>
            <person name="Haridas S."/>
            <person name="He G."/>
            <person name="LaButti K."/>
            <person name="Lipzen A."/>
            <person name="Mondo S."/>
            <person name="Riley R."/>
            <person name="Salamov A."/>
            <person name="Simmons B.A."/>
            <person name="Magnuson J.K."/>
            <person name="Henrissat B."/>
            <person name="Mortensen U.H."/>
            <person name="Larsen T.O."/>
            <person name="Devries R.P."/>
            <person name="Grigoriev I.V."/>
            <person name="Machida M."/>
            <person name="Baker S.E."/>
            <person name="Andersen M.R."/>
        </authorList>
    </citation>
    <scope>NUCLEOTIDE SEQUENCE [LARGE SCALE GENOMIC DNA]</scope>
    <source>
        <strain evidence="1 2">IBT 18842</strain>
    </source>
</reference>
<organism evidence="1 2">
    <name type="scientific">Aspergillus avenaceus</name>
    <dbReference type="NCBI Taxonomy" id="36643"/>
    <lineage>
        <taxon>Eukaryota</taxon>
        <taxon>Fungi</taxon>
        <taxon>Dikarya</taxon>
        <taxon>Ascomycota</taxon>
        <taxon>Pezizomycotina</taxon>
        <taxon>Eurotiomycetes</taxon>
        <taxon>Eurotiomycetidae</taxon>
        <taxon>Eurotiales</taxon>
        <taxon>Aspergillaceae</taxon>
        <taxon>Aspergillus</taxon>
        <taxon>Aspergillus subgen. Circumdati</taxon>
    </lineage>
</organism>
<protein>
    <submittedName>
        <fullName evidence="1">Uncharacterized protein</fullName>
    </submittedName>
</protein>
<evidence type="ECO:0000313" key="2">
    <source>
        <dbReference type="Proteomes" id="UP000325780"/>
    </source>
</evidence>
<dbReference type="EMBL" id="ML742043">
    <property type="protein sequence ID" value="KAE8153119.1"/>
    <property type="molecule type" value="Genomic_DNA"/>
</dbReference>
<dbReference type="AlphaFoldDB" id="A0A5N6U3W7"/>
<keyword evidence="2" id="KW-1185">Reference proteome</keyword>
<dbReference type="Proteomes" id="UP000325780">
    <property type="component" value="Unassembled WGS sequence"/>
</dbReference>
<sequence length="83" mass="9516">MMYLDLWRLVCSIFGVLRYCISIGLSHTWPHCVLCVMELVVRTMRYGLNAELVSCHDGSCFLSAFFMARLASECICRDLRMSA</sequence>